<dbReference type="InterPro" id="IPR032675">
    <property type="entry name" value="LRR_dom_sf"/>
</dbReference>
<protein>
    <recommendedName>
        <fullName evidence="2">Disease resistance R13L4/SHOC-2-like LRR domain-containing protein</fullName>
    </recommendedName>
</protein>
<evidence type="ECO:0000313" key="3">
    <source>
        <dbReference type="EMBL" id="CAJ1964242.1"/>
    </source>
</evidence>
<dbReference type="PANTHER" id="PTHR47186">
    <property type="entry name" value="LEUCINE-RICH REPEAT-CONTAINING PROTEIN 57"/>
    <property type="match status" value="1"/>
</dbReference>
<dbReference type="SUPFAM" id="SSF52047">
    <property type="entry name" value="RNI-like"/>
    <property type="match status" value="1"/>
</dbReference>
<dbReference type="EMBL" id="OY731403">
    <property type="protein sequence ID" value="CAJ1964242.1"/>
    <property type="molecule type" value="Genomic_DNA"/>
</dbReference>
<accession>A0AA86SYG2</accession>
<dbReference type="Pfam" id="PF23598">
    <property type="entry name" value="LRR_14"/>
    <property type="match status" value="1"/>
</dbReference>
<evidence type="ECO:0000256" key="1">
    <source>
        <dbReference type="ARBA" id="ARBA00022737"/>
    </source>
</evidence>
<dbReference type="Gramene" id="rna-AYBTSS11_LOCUS20207">
    <property type="protein sequence ID" value="CAJ1964242.1"/>
    <property type="gene ID" value="gene-AYBTSS11_LOCUS20207"/>
</dbReference>
<reference evidence="3" key="1">
    <citation type="submission" date="2023-10" db="EMBL/GenBank/DDBJ databases">
        <authorList>
            <person name="Domelevo Entfellner J.-B."/>
        </authorList>
    </citation>
    <scope>NUCLEOTIDE SEQUENCE</scope>
</reference>
<keyword evidence="1" id="KW-0677">Repeat</keyword>
<dbReference type="PANTHER" id="PTHR47186:SF45">
    <property type="entry name" value="DISEASE RESISTANCE RPP13-LIKE PROTEIN 1"/>
    <property type="match status" value="1"/>
</dbReference>
<sequence length="220" mass="25288">MANMKHLEVLQLGRWLHGSQKHHIEVRNEGFLKELKSQKNLKYLSLRGMSGISNLLNILQLERLETLDLKACHNLETLPNDISSLRNLRHLNLSDCYLLDKMPRGIEKLTELQELKGFVIGSHTKTACTISDLRNLEKLKQLSIHIASKAVVKEREFEGLKEMSALEYLKISWGTTETSYCDIEIILPPNLKKLHVKRIPENSIPEWLKPGKLPLVLNEL</sequence>
<evidence type="ECO:0000313" key="4">
    <source>
        <dbReference type="Proteomes" id="UP001189624"/>
    </source>
</evidence>
<name>A0AA86SYG2_9FABA</name>
<keyword evidence="4" id="KW-1185">Reference proteome</keyword>
<dbReference type="Proteomes" id="UP001189624">
    <property type="component" value="Chromosome 6"/>
</dbReference>
<proteinExistence type="predicted"/>
<dbReference type="Gene3D" id="3.80.10.10">
    <property type="entry name" value="Ribonuclease Inhibitor"/>
    <property type="match status" value="1"/>
</dbReference>
<feature type="domain" description="Disease resistance R13L4/SHOC-2-like LRR" evidence="2">
    <location>
        <begin position="4"/>
        <end position="214"/>
    </location>
</feature>
<evidence type="ECO:0000259" key="2">
    <source>
        <dbReference type="Pfam" id="PF23598"/>
    </source>
</evidence>
<organism evidence="3 4">
    <name type="scientific">Sphenostylis stenocarpa</name>
    <dbReference type="NCBI Taxonomy" id="92480"/>
    <lineage>
        <taxon>Eukaryota</taxon>
        <taxon>Viridiplantae</taxon>
        <taxon>Streptophyta</taxon>
        <taxon>Embryophyta</taxon>
        <taxon>Tracheophyta</taxon>
        <taxon>Spermatophyta</taxon>
        <taxon>Magnoliopsida</taxon>
        <taxon>eudicotyledons</taxon>
        <taxon>Gunneridae</taxon>
        <taxon>Pentapetalae</taxon>
        <taxon>rosids</taxon>
        <taxon>fabids</taxon>
        <taxon>Fabales</taxon>
        <taxon>Fabaceae</taxon>
        <taxon>Papilionoideae</taxon>
        <taxon>50 kb inversion clade</taxon>
        <taxon>NPAAA clade</taxon>
        <taxon>indigoferoid/millettioid clade</taxon>
        <taxon>Phaseoleae</taxon>
        <taxon>Sphenostylis</taxon>
    </lineage>
</organism>
<dbReference type="AlphaFoldDB" id="A0AA86SYG2"/>
<gene>
    <name evidence="3" type="ORF">AYBTSS11_LOCUS20207</name>
</gene>
<dbReference type="InterPro" id="IPR055414">
    <property type="entry name" value="LRR_R13L4/SHOC2-like"/>
</dbReference>